<gene>
    <name evidence="6" type="ORF">C7M71_030120</name>
</gene>
<organism evidence="6 7">
    <name type="scientific">Peterkaempfera bronchialis</name>
    <dbReference type="NCBI Taxonomy" id="2126346"/>
    <lineage>
        <taxon>Bacteria</taxon>
        <taxon>Bacillati</taxon>
        <taxon>Actinomycetota</taxon>
        <taxon>Actinomycetes</taxon>
        <taxon>Kitasatosporales</taxon>
        <taxon>Streptomycetaceae</taxon>
        <taxon>Peterkaempfera</taxon>
    </lineage>
</organism>
<dbReference type="PROSITE" id="PS50987">
    <property type="entry name" value="HTH_ARSR_2"/>
    <property type="match status" value="1"/>
</dbReference>
<dbReference type="PANTHER" id="PTHR43132:SF8">
    <property type="entry name" value="HTH-TYPE TRANSCRIPTIONAL REGULATOR KMTR"/>
    <property type="match status" value="1"/>
</dbReference>
<dbReference type="EMBL" id="CP031264">
    <property type="protein sequence ID" value="AXI81780.1"/>
    <property type="molecule type" value="Genomic_DNA"/>
</dbReference>
<sequence>MSRTGWTARSTRSSPRSPGRRSRPAGSPRTPWSCERSCCWGGWAAACRCWAKPGWRGAGPGSRNRHSTPSPWSARSAPLTTPSRTHSASWRPETWKARRSRRAWPSDMSSTPCWRATESTAAICRSGGPTASRQWLRRPSASPTTGEWKPWRDTTPQTRPPGSRACSRSARTWPCEWRPHDHRRDPGTGGALVIRLHVDDDSLQTTRLAFSPLWEMIGSIGILARYRGVAPSPYTNWARGVRRGMPTEFARDLVERLRQPERPLFPPDFVPLPDAAHNTIEAELRQVRQRHRGSVQAERFIGLLERYWEWAIAPHWTSIRSSLEEEILFRGRTLAVGGVEAMLAELGGRITWTPPLLTAPYHRDLDVTLSHSKLLLVPTVFAGGLRLFMEEDGVVAMSYQARATGYFHVLTAPGRDTVADDRLALLLGKGRAQVVRALVVPQTTTALAASLGVAKSTVSQHLSVLSEAGIVWKQRLGGRVLYQLDSAGLGLLRQLGL</sequence>
<evidence type="ECO:0000313" key="7">
    <source>
        <dbReference type="Proteomes" id="UP000249340"/>
    </source>
</evidence>
<dbReference type="InterPro" id="IPR051011">
    <property type="entry name" value="Metal_resp_trans_reg"/>
</dbReference>
<feature type="region of interest" description="Disordered" evidence="4">
    <location>
        <begin position="1"/>
        <end position="34"/>
    </location>
</feature>
<dbReference type="InterPro" id="IPR036388">
    <property type="entry name" value="WH-like_DNA-bd_sf"/>
</dbReference>
<keyword evidence="1" id="KW-0805">Transcription regulation</keyword>
<dbReference type="CDD" id="cd00090">
    <property type="entry name" value="HTH_ARSR"/>
    <property type="match status" value="1"/>
</dbReference>
<keyword evidence="2" id="KW-0238">DNA-binding</keyword>
<dbReference type="Proteomes" id="UP000249340">
    <property type="component" value="Chromosome"/>
</dbReference>
<dbReference type="SMART" id="SM00418">
    <property type="entry name" value="HTH_ARSR"/>
    <property type="match status" value="1"/>
</dbReference>
<evidence type="ECO:0000313" key="6">
    <source>
        <dbReference type="EMBL" id="AXI81780.1"/>
    </source>
</evidence>
<dbReference type="AlphaFoldDB" id="A0A345T725"/>
<dbReference type="KEGG" id="stri:C7M71_030120"/>
<dbReference type="InterPro" id="IPR036390">
    <property type="entry name" value="WH_DNA-bd_sf"/>
</dbReference>
<evidence type="ECO:0000256" key="3">
    <source>
        <dbReference type="ARBA" id="ARBA00023163"/>
    </source>
</evidence>
<feature type="domain" description="HTH arsR-type" evidence="5">
    <location>
        <begin position="395"/>
        <end position="497"/>
    </location>
</feature>
<dbReference type="SUPFAM" id="SSF46785">
    <property type="entry name" value="Winged helix' DNA-binding domain"/>
    <property type="match status" value="1"/>
</dbReference>
<feature type="compositionally biased region" description="Low complexity" evidence="4">
    <location>
        <begin position="8"/>
        <end position="17"/>
    </location>
</feature>
<reference evidence="7" key="1">
    <citation type="submission" date="2018-07" db="EMBL/GenBank/DDBJ databases">
        <title>Streptacidiphilus bronchialis DSM 106435 chromosome.</title>
        <authorList>
            <person name="Batra D."/>
            <person name="Gulvik C.A."/>
        </authorList>
    </citation>
    <scope>NUCLEOTIDE SEQUENCE [LARGE SCALE GENOMIC DNA]</scope>
    <source>
        <strain evidence="7">DSM 106435</strain>
    </source>
</reference>
<feature type="region of interest" description="Disordered" evidence="4">
    <location>
        <begin position="56"/>
        <end position="111"/>
    </location>
</feature>
<evidence type="ECO:0000256" key="4">
    <source>
        <dbReference type="SAM" id="MobiDB-lite"/>
    </source>
</evidence>
<proteinExistence type="predicted"/>
<dbReference type="Gene3D" id="1.10.10.10">
    <property type="entry name" value="Winged helix-like DNA-binding domain superfamily/Winged helix DNA-binding domain"/>
    <property type="match status" value="1"/>
</dbReference>
<accession>A0A345T725</accession>
<keyword evidence="7" id="KW-1185">Reference proteome</keyword>
<dbReference type="GO" id="GO:0003677">
    <property type="term" value="F:DNA binding"/>
    <property type="evidence" value="ECO:0007669"/>
    <property type="project" value="UniProtKB-KW"/>
</dbReference>
<protein>
    <submittedName>
        <fullName evidence="6">ArsR family transcriptional regulator</fullName>
    </submittedName>
</protein>
<evidence type="ECO:0000259" key="5">
    <source>
        <dbReference type="PROSITE" id="PS50987"/>
    </source>
</evidence>
<evidence type="ECO:0000256" key="2">
    <source>
        <dbReference type="ARBA" id="ARBA00023125"/>
    </source>
</evidence>
<dbReference type="PANTHER" id="PTHR43132">
    <property type="entry name" value="ARSENICAL RESISTANCE OPERON REPRESSOR ARSR-RELATED"/>
    <property type="match status" value="1"/>
</dbReference>
<dbReference type="Pfam" id="PF12840">
    <property type="entry name" value="HTH_20"/>
    <property type="match status" value="1"/>
</dbReference>
<dbReference type="InterPro" id="IPR001845">
    <property type="entry name" value="HTH_ArsR_DNA-bd_dom"/>
</dbReference>
<dbReference type="OrthoDB" id="3854629at2"/>
<dbReference type="InterPro" id="IPR011991">
    <property type="entry name" value="ArsR-like_HTH"/>
</dbReference>
<feature type="region of interest" description="Disordered" evidence="4">
    <location>
        <begin position="126"/>
        <end position="170"/>
    </location>
</feature>
<evidence type="ECO:0000256" key="1">
    <source>
        <dbReference type="ARBA" id="ARBA00023015"/>
    </source>
</evidence>
<name>A0A345T725_9ACTN</name>
<keyword evidence="3" id="KW-0804">Transcription</keyword>
<feature type="compositionally biased region" description="Polar residues" evidence="4">
    <location>
        <begin position="67"/>
        <end position="88"/>
    </location>
</feature>
<dbReference type="GO" id="GO:0003700">
    <property type="term" value="F:DNA-binding transcription factor activity"/>
    <property type="evidence" value="ECO:0007669"/>
    <property type="project" value="InterPro"/>
</dbReference>